<keyword evidence="7" id="KW-0472">Membrane</keyword>
<keyword evidence="10" id="KW-1185">Reference proteome</keyword>
<dbReference type="CDD" id="cd03257">
    <property type="entry name" value="ABC_NikE_OppD_transporters"/>
    <property type="match status" value="1"/>
</dbReference>
<dbReference type="NCBIfam" id="TIGR01727">
    <property type="entry name" value="oligo_HPY"/>
    <property type="match status" value="1"/>
</dbReference>
<evidence type="ECO:0000256" key="1">
    <source>
        <dbReference type="ARBA" id="ARBA00004417"/>
    </source>
</evidence>
<dbReference type="InterPro" id="IPR013563">
    <property type="entry name" value="Oligopep_ABC_C"/>
</dbReference>
<dbReference type="InterPro" id="IPR027417">
    <property type="entry name" value="P-loop_NTPase"/>
</dbReference>
<sequence length="329" mass="35338">MEPAAAQTSDEVVLSVRDLQTWFDTPAGTVRAVDGLSFDIRARRTLGIVGESGSGKSVTSLSVMRLLDPPGRIAGGEILFRGQDLATLSEAEMCRLRGQALCLVFQDPMTALNPVYRVGRQVSEAILAHTDISARAARKRVIELFRMVGIPDPERRVDEFPHNLSGGMRQRVTIAMAMANRPDLLILDEPTTALDVTIQAQILDLVKGLTDTTVLLITHDIGVVQEMCDEVIVMYGGRVMEHGPVRAVTGAPRHPYTAGLLASIPSAAQRGQRLNAIAGSVPSPLAMPPGCPFAPRCPRAMPVCETRPAAVEVAPGHRVACWLEEGAQA</sequence>
<dbReference type="Proteomes" id="UP000648908">
    <property type="component" value="Unassembled WGS sequence"/>
</dbReference>
<dbReference type="AlphaFoldDB" id="A0A8K0XZG8"/>
<dbReference type="FunFam" id="3.40.50.300:FF:000016">
    <property type="entry name" value="Oligopeptide ABC transporter ATP-binding component"/>
    <property type="match status" value="1"/>
</dbReference>
<evidence type="ECO:0000256" key="2">
    <source>
        <dbReference type="ARBA" id="ARBA00005417"/>
    </source>
</evidence>
<accession>A0A8K0XZG8</accession>
<dbReference type="GO" id="GO:0055085">
    <property type="term" value="P:transmembrane transport"/>
    <property type="evidence" value="ECO:0007669"/>
    <property type="project" value="UniProtKB-ARBA"/>
</dbReference>
<comment type="subcellular location">
    <subcellularLocation>
        <location evidence="1">Cell inner membrane</location>
        <topology evidence="1">Peripheral membrane protein</topology>
    </subcellularLocation>
</comment>
<keyword evidence="6 9" id="KW-0067">ATP-binding</keyword>
<evidence type="ECO:0000256" key="7">
    <source>
        <dbReference type="ARBA" id="ARBA00023136"/>
    </source>
</evidence>
<evidence type="ECO:0000256" key="4">
    <source>
        <dbReference type="ARBA" id="ARBA00022475"/>
    </source>
</evidence>
<evidence type="ECO:0000259" key="8">
    <source>
        <dbReference type="PROSITE" id="PS50893"/>
    </source>
</evidence>
<dbReference type="PANTHER" id="PTHR43297:SF2">
    <property type="entry name" value="DIPEPTIDE TRANSPORT ATP-BINDING PROTEIN DPPD"/>
    <property type="match status" value="1"/>
</dbReference>
<name>A0A8K0XZG8_9RHOB</name>
<keyword evidence="5" id="KW-0547">Nucleotide-binding</keyword>
<comment type="caution">
    <text evidence="9">The sequence shown here is derived from an EMBL/GenBank/DDBJ whole genome shotgun (WGS) entry which is preliminary data.</text>
</comment>
<dbReference type="Gene3D" id="3.40.50.300">
    <property type="entry name" value="P-loop containing nucleotide triphosphate hydrolases"/>
    <property type="match status" value="1"/>
</dbReference>
<reference evidence="9" key="1">
    <citation type="submission" date="2021-01" db="EMBL/GenBank/DDBJ databases">
        <title>Tabrizicola alba sp. nov. a motile alkaliphilic bacterium isolated from a soda lake.</title>
        <authorList>
            <person name="Szuroczki S."/>
            <person name="Abbaszade G."/>
            <person name="Schumann P."/>
            <person name="Toth E."/>
        </authorList>
    </citation>
    <scope>NUCLEOTIDE SEQUENCE</scope>
    <source>
        <strain evidence="9">DMG-N-6</strain>
    </source>
</reference>
<dbReference type="SUPFAM" id="SSF52540">
    <property type="entry name" value="P-loop containing nucleoside triphosphate hydrolases"/>
    <property type="match status" value="1"/>
</dbReference>
<proteinExistence type="inferred from homology"/>
<dbReference type="PANTHER" id="PTHR43297">
    <property type="entry name" value="OLIGOPEPTIDE TRANSPORT ATP-BINDING PROTEIN APPD"/>
    <property type="match status" value="1"/>
</dbReference>
<keyword evidence="3" id="KW-0813">Transport</keyword>
<dbReference type="Pfam" id="PF08352">
    <property type="entry name" value="oligo_HPY"/>
    <property type="match status" value="1"/>
</dbReference>
<dbReference type="InterPro" id="IPR003439">
    <property type="entry name" value="ABC_transporter-like_ATP-bd"/>
</dbReference>
<evidence type="ECO:0000256" key="3">
    <source>
        <dbReference type="ARBA" id="ARBA00022448"/>
    </source>
</evidence>
<evidence type="ECO:0000313" key="9">
    <source>
        <dbReference type="EMBL" id="MBL4916786.1"/>
    </source>
</evidence>
<evidence type="ECO:0000256" key="5">
    <source>
        <dbReference type="ARBA" id="ARBA00022741"/>
    </source>
</evidence>
<dbReference type="InterPro" id="IPR003593">
    <property type="entry name" value="AAA+_ATPase"/>
</dbReference>
<dbReference type="PROSITE" id="PS50893">
    <property type="entry name" value="ABC_TRANSPORTER_2"/>
    <property type="match status" value="1"/>
</dbReference>
<dbReference type="InterPro" id="IPR050388">
    <property type="entry name" value="ABC_Ni/Peptide_Import"/>
</dbReference>
<gene>
    <name evidence="9" type="ORF">JL811_06080</name>
</gene>
<dbReference type="SMART" id="SM00382">
    <property type="entry name" value="AAA"/>
    <property type="match status" value="1"/>
</dbReference>
<dbReference type="GO" id="GO:0005524">
    <property type="term" value="F:ATP binding"/>
    <property type="evidence" value="ECO:0007669"/>
    <property type="project" value="UniProtKB-KW"/>
</dbReference>
<dbReference type="PROSITE" id="PS00211">
    <property type="entry name" value="ABC_TRANSPORTER_1"/>
    <property type="match status" value="1"/>
</dbReference>
<keyword evidence="4" id="KW-1003">Cell membrane</keyword>
<organism evidence="9 10">
    <name type="scientific">Szabonella alba</name>
    <dbReference type="NCBI Taxonomy" id="2804194"/>
    <lineage>
        <taxon>Bacteria</taxon>
        <taxon>Pseudomonadati</taxon>
        <taxon>Pseudomonadota</taxon>
        <taxon>Alphaproteobacteria</taxon>
        <taxon>Rhodobacterales</taxon>
        <taxon>Paracoccaceae</taxon>
        <taxon>Szabonella</taxon>
    </lineage>
</organism>
<dbReference type="Pfam" id="PF00005">
    <property type="entry name" value="ABC_tran"/>
    <property type="match status" value="1"/>
</dbReference>
<comment type="similarity">
    <text evidence="2">Belongs to the ABC transporter superfamily.</text>
</comment>
<dbReference type="RefSeq" id="WP_202687599.1">
    <property type="nucleotide sequence ID" value="NZ_JAESVN010000002.1"/>
</dbReference>
<evidence type="ECO:0000313" key="10">
    <source>
        <dbReference type="Proteomes" id="UP000648908"/>
    </source>
</evidence>
<protein>
    <submittedName>
        <fullName evidence="9">ABC transporter ATP-binding protein</fullName>
    </submittedName>
</protein>
<feature type="domain" description="ABC transporter" evidence="8">
    <location>
        <begin position="14"/>
        <end position="261"/>
    </location>
</feature>
<dbReference type="GO" id="GO:0016887">
    <property type="term" value="F:ATP hydrolysis activity"/>
    <property type="evidence" value="ECO:0007669"/>
    <property type="project" value="InterPro"/>
</dbReference>
<dbReference type="GO" id="GO:0005886">
    <property type="term" value="C:plasma membrane"/>
    <property type="evidence" value="ECO:0007669"/>
    <property type="project" value="UniProtKB-SubCell"/>
</dbReference>
<evidence type="ECO:0000256" key="6">
    <source>
        <dbReference type="ARBA" id="ARBA00022840"/>
    </source>
</evidence>
<dbReference type="InterPro" id="IPR017871">
    <property type="entry name" value="ABC_transporter-like_CS"/>
</dbReference>
<dbReference type="EMBL" id="JAESVN010000002">
    <property type="protein sequence ID" value="MBL4916786.1"/>
    <property type="molecule type" value="Genomic_DNA"/>
</dbReference>
<dbReference type="GO" id="GO:0015833">
    <property type="term" value="P:peptide transport"/>
    <property type="evidence" value="ECO:0007669"/>
    <property type="project" value="InterPro"/>
</dbReference>